<feature type="transmembrane region" description="Helical" evidence="1">
    <location>
        <begin position="29"/>
        <end position="51"/>
    </location>
</feature>
<dbReference type="EMBL" id="CP021425">
    <property type="protein sequence ID" value="ARU55479.1"/>
    <property type="molecule type" value="Genomic_DNA"/>
</dbReference>
<organism evidence="2 3">
    <name type="scientific">Oleiphilus messinensis</name>
    <dbReference type="NCBI Taxonomy" id="141451"/>
    <lineage>
        <taxon>Bacteria</taxon>
        <taxon>Pseudomonadati</taxon>
        <taxon>Pseudomonadota</taxon>
        <taxon>Gammaproteobacteria</taxon>
        <taxon>Oceanospirillales</taxon>
        <taxon>Oleiphilaceae</taxon>
        <taxon>Oleiphilus</taxon>
    </lineage>
</organism>
<keyword evidence="1" id="KW-1133">Transmembrane helix</keyword>
<proteinExistence type="predicted"/>
<gene>
    <name evidence="2" type="ORF">OLMES_1402</name>
</gene>
<dbReference type="Proteomes" id="UP000196027">
    <property type="component" value="Chromosome"/>
</dbReference>
<evidence type="ECO:0000313" key="3">
    <source>
        <dbReference type="Proteomes" id="UP000196027"/>
    </source>
</evidence>
<dbReference type="KEGG" id="ome:OLMES_1402"/>
<keyword evidence="1" id="KW-0812">Transmembrane</keyword>
<evidence type="ECO:0000313" key="2">
    <source>
        <dbReference type="EMBL" id="ARU55479.1"/>
    </source>
</evidence>
<protein>
    <submittedName>
        <fullName evidence="2">Uncharacterized protein</fullName>
    </submittedName>
</protein>
<accession>A0A1Y0I5J0</accession>
<reference evidence="2 3" key="1">
    <citation type="submission" date="2017-05" db="EMBL/GenBank/DDBJ databases">
        <title>Genomic insights into alkan degradation activity of Oleiphilus messinensis.</title>
        <authorList>
            <person name="Kozyavkin S.A."/>
            <person name="Slesarev A.I."/>
            <person name="Golyshin P.N."/>
            <person name="Korzhenkov A."/>
            <person name="Golyshina O.N."/>
            <person name="Toshchakov S.V."/>
        </authorList>
    </citation>
    <scope>NUCLEOTIDE SEQUENCE [LARGE SCALE GENOMIC DNA]</scope>
    <source>
        <strain evidence="2 3">ME102</strain>
    </source>
</reference>
<dbReference type="AlphaFoldDB" id="A0A1Y0I5J0"/>
<name>A0A1Y0I5J0_9GAMM</name>
<sequence>MFFDALSGSVLEGMQLESSNSTLITRASAVAVSAPGTLSIFLLAMFGLFGLRTQKI</sequence>
<keyword evidence="3" id="KW-1185">Reference proteome</keyword>
<evidence type="ECO:0000256" key="1">
    <source>
        <dbReference type="SAM" id="Phobius"/>
    </source>
</evidence>
<keyword evidence="1" id="KW-0472">Membrane</keyword>